<dbReference type="VEuPathDB" id="FungiDB:P170DRAFT_469201"/>
<dbReference type="RefSeq" id="XP_024709009.1">
    <property type="nucleotide sequence ID" value="XM_024852603.1"/>
</dbReference>
<keyword evidence="2 6" id="KW-0812">Transmembrane</keyword>
<keyword evidence="9" id="KW-1185">Reference proteome</keyword>
<dbReference type="GeneID" id="36560301"/>
<evidence type="ECO:0000256" key="1">
    <source>
        <dbReference type="ARBA" id="ARBA00004141"/>
    </source>
</evidence>
<dbReference type="Proteomes" id="UP000234275">
    <property type="component" value="Unassembled WGS sequence"/>
</dbReference>
<dbReference type="STRING" id="1392250.A0A2I2GLG4"/>
<dbReference type="GO" id="GO:0016020">
    <property type="term" value="C:membrane"/>
    <property type="evidence" value="ECO:0007669"/>
    <property type="project" value="UniProtKB-SubCell"/>
</dbReference>
<keyword evidence="4 6" id="KW-0472">Membrane</keyword>
<evidence type="ECO:0000256" key="3">
    <source>
        <dbReference type="ARBA" id="ARBA00022989"/>
    </source>
</evidence>
<feature type="transmembrane region" description="Helical" evidence="6">
    <location>
        <begin position="227"/>
        <end position="247"/>
    </location>
</feature>
<accession>A0A2I2GLG4</accession>
<feature type="transmembrane region" description="Helical" evidence="6">
    <location>
        <begin position="259"/>
        <end position="284"/>
    </location>
</feature>
<dbReference type="OrthoDB" id="444631at2759"/>
<dbReference type="InterPro" id="IPR052337">
    <property type="entry name" value="SAT4-like"/>
</dbReference>
<evidence type="ECO:0000256" key="2">
    <source>
        <dbReference type="ARBA" id="ARBA00022692"/>
    </source>
</evidence>
<evidence type="ECO:0000313" key="8">
    <source>
        <dbReference type="EMBL" id="PLB53707.1"/>
    </source>
</evidence>
<reference evidence="8 9" key="1">
    <citation type="submission" date="2016-12" db="EMBL/GenBank/DDBJ databases">
        <title>The genomes of Aspergillus section Nigri reveals drivers in fungal speciation.</title>
        <authorList>
            <consortium name="DOE Joint Genome Institute"/>
            <person name="Vesth T.C."/>
            <person name="Nybo J."/>
            <person name="Theobald S."/>
            <person name="Brandl J."/>
            <person name="Frisvad J.C."/>
            <person name="Nielsen K.F."/>
            <person name="Lyhne E.K."/>
            <person name="Kogle M.E."/>
            <person name="Kuo A."/>
            <person name="Riley R."/>
            <person name="Clum A."/>
            <person name="Nolan M."/>
            <person name="Lipzen A."/>
            <person name="Salamov A."/>
            <person name="Henrissat B."/>
            <person name="Wiebenga A."/>
            <person name="De Vries R.P."/>
            <person name="Grigoriev I.V."/>
            <person name="Mortensen U.H."/>
            <person name="Andersen M.R."/>
            <person name="Baker S.E."/>
        </authorList>
    </citation>
    <scope>NUCLEOTIDE SEQUENCE [LARGE SCALE GENOMIC DNA]</scope>
    <source>
        <strain evidence="8 9">IBT 23096</strain>
    </source>
</reference>
<feature type="transmembrane region" description="Helical" evidence="6">
    <location>
        <begin position="143"/>
        <end position="165"/>
    </location>
</feature>
<feature type="transmembrane region" description="Helical" evidence="6">
    <location>
        <begin position="20"/>
        <end position="43"/>
    </location>
</feature>
<keyword evidence="3 6" id="KW-1133">Transmembrane helix</keyword>
<evidence type="ECO:0000259" key="7">
    <source>
        <dbReference type="Pfam" id="PF20684"/>
    </source>
</evidence>
<comment type="subcellular location">
    <subcellularLocation>
        <location evidence="1">Membrane</location>
        <topology evidence="1">Multi-pass membrane protein</topology>
    </subcellularLocation>
</comment>
<gene>
    <name evidence="8" type="ORF">P170DRAFT_469201</name>
</gene>
<dbReference type="AlphaFoldDB" id="A0A2I2GLG4"/>
<dbReference type="PANTHER" id="PTHR33048:SF47">
    <property type="entry name" value="INTEGRAL MEMBRANE PROTEIN-RELATED"/>
    <property type="match status" value="1"/>
</dbReference>
<dbReference type="EMBL" id="MSFO01000001">
    <property type="protein sequence ID" value="PLB53707.1"/>
    <property type="molecule type" value="Genomic_DNA"/>
</dbReference>
<dbReference type="InterPro" id="IPR049326">
    <property type="entry name" value="Rhodopsin_dom_fungi"/>
</dbReference>
<evidence type="ECO:0000256" key="6">
    <source>
        <dbReference type="SAM" id="Phobius"/>
    </source>
</evidence>
<name>A0A2I2GLG4_9EURO</name>
<dbReference type="PANTHER" id="PTHR33048">
    <property type="entry name" value="PTH11-LIKE INTEGRAL MEMBRANE PROTEIN (AFU_ORTHOLOGUE AFUA_5G11245)"/>
    <property type="match status" value="1"/>
</dbReference>
<organism evidence="8 9">
    <name type="scientific">Aspergillus steynii IBT 23096</name>
    <dbReference type="NCBI Taxonomy" id="1392250"/>
    <lineage>
        <taxon>Eukaryota</taxon>
        <taxon>Fungi</taxon>
        <taxon>Dikarya</taxon>
        <taxon>Ascomycota</taxon>
        <taxon>Pezizomycotina</taxon>
        <taxon>Eurotiomycetes</taxon>
        <taxon>Eurotiomycetidae</taxon>
        <taxon>Eurotiales</taxon>
        <taxon>Aspergillaceae</taxon>
        <taxon>Aspergillus</taxon>
        <taxon>Aspergillus subgen. Circumdati</taxon>
    </lineage>
</organism>
<proteinExistence type="inferred from homology"/>
<feature type="domain" description="Rhodopsin" evidence="7">
    <location>
        <begin position="40"/>
        <end position="284"/>
    </location>
</feature>
<evidence type="ECO:0000256" key="4">
    <source>
        <dbReference type="ARBA" id="ARBA00023136"/>
    </source>
</evidence>
<dbReference type="Pfam" id="PF20684">
    <property type="entry name" value="Fung_rhodopsin"/>
    <property type="match status" value="1"/>
</dbReference>
<protein>
    <recommendedName>
        <fullName evidence="7">Rhodopsin domain-containing protein</fullName>
    </recommendedName>
</protein>
<evidence type="ECO:0000313" key="9">
    <source>
        <dbReference type="Proteomes" id="UP000234275"/>
    </source>
</evidence>
<comment type="similarity">
    <text evidence="5">Belongs to the SAT4 family.</text>
</comment>
<evidence type="ECO:0000256" key="5">
    <source>
        <dbReference type="ARBA" id="ARBA00038359"/>
    </source>
</evidence>
<comment type="caution">
    <text evidence="8">The sequence shown here is derived from an EMBL/GenBank/DDBJ whole genome shotgun (WGS) entry which is preliminary data.</text>
</comment>
<sequence>MEPIDVRPQTKMSAPEISETTFLAVLWISVGTSFLFLATRLVARWKIAPQKRADDAFLLLAWLFFLGNVGLWTAFYRYLFIILQFSKGNLLSIPLTIDWHQIQRDLRAQLAGYFLTYCSLWSAKFSFLFFFRKLGERYRLQKIIWWSVCGLLILTFAGCIGTLNFRCELSEIDQMIQNCASAESIRLGRVTVKVSTSLDIVTDVAIILLSSNVLWRARINWKRKLALIGISLLTAFIICVSIIRMVWGNAGSGIPDASWLIIWSGVEICVAIMVACLASFWTLYTMAKARSPSPTVDRRIWL</sequence>
<feature type="transmembrane region" description="Helical" evidence="6">
    <location>
        <begin position="110"/>
        <end position="131"/>
    </location>
</feature>
<feature type="transmembrane region" description="Helical" evidence="6">
    <location>
        <begin position="55"/>
        <end position="75"/>
    </location>
</feature>